<dbReference type="AlphaFoldDB" id="E7GEL2"/>
<evidence type="ECO:0000256" key="1">
    <source>
        <dbReference type="SAM" id="Phobius"/>
    </source>
</evidence>
<dbReference type="RefSeq" id="WP_008790236.1">
    <property type="nucleotide sequence ID" value="NZ_AKCB01000004.1"/>
</dbReference>
<keyword evidence="3" id="KW-1185">Reference proteome</keyword>
<dbReference type="Proteomes" id="UP000003157">
    <property type="component" value="Unassembled WGS sequence"/>
</dbReference>
<keyword evidence="1" id="KW-1133">Transmembrane helix</keyword>
<proteinExistence type="predicted"/>
<comment type="caution">
    <text evidence="2">The sequence shown here is derived from an EMBL/GenBank/DDBJ whole genome shotgun (WGS) entry which is preliminary data.</text>
</comment>
<gene>
    <name evidence="2" type="ORF">HMPREF9488_03154</name>
</gene>
<sequence length="134" mass="15160">MEFIRDESGETTVEMALLFPVILGLIMFAIGVNMFYEGKIATSVGANEAIRYAATQTSYENAKREANERLKAIYTQHNIKLTKFSLTHIDVNRDGKYSIGDKLVLNIETKKGIWSEYTYELTVRVEDDAIQRGG</sequence>
<feature type="transmembrane region" description="Helical" evidence="1">
    <location>
        <begin position="15"/>
        <end position="36"/>
    </location>
</feature>
<evidence type="ECO:0000313" key="2">
    <source>
        <dbReference type="EMBL" id="EFW03463.1"/>
    </source>
</evidence>
<dbReference type="HOGENOM" id="CLU_1892651_0_0_9"/>
<keyword evidence="1" id="KW-0472">Membrane</keyword>
<reference evidence="2 3" key="1">
    <citation type="submission" date="2010-12" db="EMBL/GenBank/DDBJ databases">
        <title>The Genome Sequence of Coprobacillus sp. strain 29_1.</title>
        <authorList>
            <consortium name="The Broad Institute Genome Sequencing Platform"/>
            <person name="Earl A."/>
            <person name="Ward D."/>
            <person name="Feldgarden M."/>
            <person name="Gevers D."/>
            <person name="Daigneault M."/>
            <person name="Sibley C.D."/>
            <person name="White A."/>
            <person name="Strauss J."/>
            <person name="Allen-Vercoe E."/>
            <person name="Young S.K."/>
            <person name="Zeng Q."/>
            <person name="Gargeya S."/>
            <person name="Fitzgerald M."/>
            <person name="Haas B."/>
            <person name="Abouelleil A."/>
            <person name="Alvarado L."/>
            <person name="Arachchi H.M."/>
            <person name="Berlin A."/>
            <person name="Brown A."/>
            <person name="Chapman S.B."/>
            <person name="Chen Z."/>
            <person name="Dunbar C."/>
            <person name="Freedman E."/>
            <person name="Gearin G."/>
            <person name="Gellesch M."/>
            <person name="Goldberg J."/>
            <person name="Griggs A."/>
            <person name="Gujja S."/>
            <person name="Heilman E."/>
            <person name="Heiman D."/>
            <person name="Howarth C."/>
            <person name="Larson L."/>
            <person name="Lui A."/>
            <person name="MacDonald P.J.P."/>
            <person name="Mehta T."/>
            <person name="Montmayeur A."/>
            <person name="Murphy C."/>
            <person name="Neiman D."/>
            <person name="Pearson M."/>
            <person name="Priest M."/>
            <person name="Roberts A."/>
            <person name="Saif S."/>
            <person name="Shea T."/>
            <person name="Shenoy N."/>
            <person name="Sisk P."/>
            <person name="Stolte C."/>
            <person name="Sykes S."/>
            <person name="White J."/>
            <person name="Yandava C."/>
            <person name="Nusbaum C."/>
            <person name="Birren B."/>
        </authorList>
    </citation>
    <scope>NUCLEOTIDE SEQUENCE [LARGE SCALE GENOMIC DNA]</scope>
    <source>
        <strain evidence="2 3">29_1</strain>
    </source>
</reference>
<protein>
    <submittedName>
        <fullName evidence="2">Uncharacterized protein</fullName>
    </submittedName>
</protein>
<keyword evidence="1" id="KW-0812">Transmembrane</keyword>
<name>E7GEL2_9FIRM</name>
<dbReference type="STRING" id="100884.GCA_000269565_03836"/>
<dbReference type="EMBL" id="ADKX01000046">
    <property type="protein sequence ID" value="EFW03463.1"/>
    <property type="molecule type" value="Genomic_DNA"/>
</dbReference>
<evidence type="ECO:0000313" key="3">
    <source>
        <dbReference type="Proteomes" id="UP000003157"/>
    </source>
</evidence>
<dbReference type="GeneID" id="78231573"/>
<organism evidence="2 3">
    <name type="scientific">Coprobacillus cateniformis</name>
    <dbReference type="NCBI Taxonomy" id="100884"/>
    <lineage>
        <taxon>Bacteria</taxon>
        <taxon>Bacillati</taxon>
        <taxon>Bacillota</taxon>
        <taxon>Erysipelotrichia</taxon>
        <taxon>Erysipelotrichales</taxon>
        <taxon>Coprobacillaceae</taxon>
        <taxon>Coprobacillus</taxon>
    </lineage>
</organism>
<accession>E7GEL2</accession>